<dbReference type="PANTHER" id="PTHR46574:SF1">
    <property type="entry name" value="43 KDA RECEPTOR-ASSOCIATED PROTEIN OF THE SYNAPSE"/>
    <property type="match status" value="1"/>
</dbReference>
<dbReference type="SUPFAM" id="SSF48452">
    <property type="entry name" value="TPR-like"/>
    <property type="match status" value="2"/>
</dbReference>
<keyword evidence="2" id="KW-0479">Metal-binding</keyword>
<dbReference type="Pfam" id="PF10579">
    <property type="entry name" value="Rapsyn_N"/>
    <property type="match status" value="1"/>
</dbReference>
<dbReference type="SUPFAM" id="SSF57850">
    <property type="entry name" value="RING/U-box"/>
    <property type="match status" value="1"/>
</dbReference>
<dbReference type="InterPro" id="IPR052480">
    <property type="entry name" value="RAPsyn"/>
</dbReference>
<gene>
    <name evidence="9" type="ORF">ACJMK2_029050</name>
</gene>
<sequence>MMGQALAKRDIHRGILLYDEQKFSRALEIWLSVLSKLRKPHDRFSVHGYVCMALLETGHNKDALEHALRQVDIAEWQNEDILKSEAFYNTARAFQALGEISKCLTFCERSFNYETDIPALPGYVHLCMGCAFLALGLISKAYMSLQFALNTSEEHDDKVLELMTRSSLGNVFTAVRDYETAREHHWKAIKVARVFDAVDSSFKFMRRVLANAAVVMLKVGSYTDTLDIAEEAIKDALTFSDRPVQSRCLFIFAEVHRERHDLKVRGAYGLAQEIGDQKLQMEIIMGMARAAEAEHDLLQAYKLAEKSYNMSMKLSCKLDAIRCLEHQSDLAIKLDRPEVSESRDFLRCQLLQELELHCGICDEPLGDRPGRLEVLECCHFVHQKCARYLLRTSQTQTVHRCPCPACRVRMPVTSTTTF</sequence>
<keyword evidence="10" id="KW-1185">Reference proteome</keyword>
<accession>A0ABD3X901</accession>
<dbReference type="GO" id="GO:0008270">
    <property type="term" value="F:zinc ion binding"/>
    <property type="evidence" value="ECO:0007669"/>
    <property type="project" value="UniProtKB-KW"/>
</dbReference>
<evidence type="ECO:0000256" key="6">
    <source>
        <dbReference type="ARBA" id="ARBA00022833"/>
    </source>
</evidence>
<evidence type="ECO:0000313" key="9">
    <source>
        <dbReference type="EMBL" id="KAL3882739.1"/>
    </source>
</evidence>
<dbReference type="SMART" id="SM00028">
    <property type="entry name" value="TPR"/>
    <property type="match status" value="3"/>
</dbReference>
<evidence type="ECO:0000256" key="7">
    <source>
        <dbReference type="PROSITE-ProRule" id="PRU00175"/>
    </source>
</evidence>
<dbReference type="Gene3D" id="3.30.40.10">
    <property type="entry name" value="Zinc/RING finger domain, C3HC4 (zinc finger)"/>
    <property type="match status" value="1"/>
</dbReference>
<dbReference type="PRINTS" id="PR00217">
    <property type="entry name" value="POSTSYNAPTIC"/>
</dbReference>
<dbReference type="InterPro" id="IPR001841">
    <property type="entry name" value="Znf_RING"/>
</dbReference>
<comment type="caution">
    <text evidence="9">The sequence shown here is derived from an EMBL/GenBank/DDBJ whole genome shotgun (WGS) entry which is preliminary data.</text>
</comment>
<evidence type="ECO:0000256" key="2">
    <source>
        <dbReference type="ARBA" id="ARBA00022723"/>
    </source>
</evidence>
<evidence type="ECO:0000256" key="3">
    <source>
        <dbReference type="ARBA" id="ARBA00022737"/>
    </source>
</evidence>
<keyword evidence="4 7" id="KW-0863">Zinc-finger</keyword>
<name>A0ABD3X901_SINWO</name>
<dbReference type="InterPro" id="IPR001237">
    <property type="entry name" value="Postsynaptic"/>
</dbReference>
<dbReference type="EMBL" id="JBJQND010000003">
    <property type="protein sequence ID" value="KAL3882739.1"/>
    <property type="molecule type" value="Genomic_DNA"/>
</dbReference>
<reference evidence="9 10" key="1">
    <citation type="submission" date="2024-11" db="EMBL/GenBank/DDBJ databases">
        <title>Chromosome-level genome assembly of the freshwater bivalve Anodonta woodiana.</title>
        <authorList>
            <person name="Chen X."/>
        </authorList>
    </citation>
    <scope>NUCLEOTIDE SEQUENCE [LARGE SCALE GENOMIC DNA]</scope>
    <source>
        <strain evidence="9">MN2024</strain>
        <tissue evidence="9">Gills</tissue>
    </source>
</reference>
<dbReference type="PROSITE" id="PS50089">
    <property type="entry name" value="ZF_RING_2"/>
    <property type="match status" value="1"/>
</dbReference>
<evidence type="ECO:0000256" key="5">
    <source>
        <dbReference type="ARBA" id="ARBA00022803"/>
    </source>
</evidence>
<dbReference type="InterPro" id="IPR019568">
    <property type="entry name" value="Rapsyn_myristoylation/link_N"/>
</dbReference>
<proteinExistence type="inferred from homology"/>
<dbReference type="AlphaFoldDB" id="A0ABD3X901"/>
<keyword evidence="3" id="KW-0677">Repeat</keyword>
<protein>
    <recommendedName>
        <fullName evidence="8">RING-type domain-containing protein</fullName>
    </recommendedName>
</protein>
<feature type="domain" description="RING-type" evidence="8">
    <location>
        <begin position="358"/>
        <end position="407"/>
    </location>
</feature>
<organism evidence="9 10">
    <name type="scientific">Sinanodonta woodiana</name>
    <name type="common">Chinese pond mussel</name>
    <name type="synonym">Anodonta woodiana</name>
    <dbReference type="NCBI Taxonomy" id="1069815"/>
    <lineage>
        <taxon>Eukaryota</taxon>
        <taxon>Metazoa</taxon>
        <taxon>Spiralia</taxon>
        <taxon>Lophotrochozoa</taxon>
        <taxon>Mollusca</taxon>
        <taxon>Bivalvia</taxon>
        <taxon>Autobranchia</taxon>
        <taxon>Heteroconchia</taxon>
        <taxon>Palaeoheterodonta</taxon>
        <taxon>Unionida</taxon>
        <taxon>Unionoidea</taxon>
        <taxon>Unionidae</taxon>
        <taxon>Unioninae</taxon>
        <taxon>Sinanodonta</taxon>
    </lineage>
</organism>
<keyword evidence="6" id="KW-0862">Zinc</keyword>
<evidence type="ECO:0000259" key="8">
    <source>
        <dbReference type="PROSITE" id="PS50089"/>
    </source>
</evidence>
<keyword evidence="5" id="KW-0802">TPR repeat</keyword>
<dbReference type="GO" id="GO:0005737">
    <property type="term" value="C:cytoplasm"/>
    <property type="evidence" value="ECO:0007669"/>
    <property type="project" value="UniProtKB-ARBA"/>
</dbReference>
<dbReference type="InterPro" id="IPR013083">
    <property type="entry name" value="Znf_RING/FYVE/PHD"/>
</dbReference>
<dbReference type="Proteomes" id="UP001634394">
    <property type="component" value="Unassembled WGS sequence"/>
</dbReference>
<evidence type="ECO:0000313" key="10">
    <source>
        <dbReference type="Proteomes" id="UP001634394"/>
    </source>
</evidence>
<dbReference type="InterPro" id="IPR011990">
    <property type="entry name" value="TPR-like_helical_dom_sf"/>
</dbReference>
<dbReference type="Gene3D" id="1.25.40.10">
    <property type="entry name" value="Tetratricopeptide repeat domain"/>
    <property type="match status" value="3"/>
</dbReference>
<dbReference type="InterPro" id="IPR019734">
    <property type="entry name" value="TPR_rpt"/>
</dbReference>
<comment type="similarity">
    <text evidence="1">Belongs to the RAPsyn family.</text>
</comment>
<evidence type="ECO:0000256" key="4">
    <source>
        <dbReference type="ARBA" id="ARBA00022771"/>
    </source>
</evidence>
<dbReference type="PANTHER" id="PTHR46574">
    <property type="entry name" value="43 KDA RECEPTOR-ASSOCIATED PROTEIN OF THE SYNAPSE"/>
    <property type="match status" value="1"/>
</dbReference>
<evidence type="ECO:0000256" key="1">
    <source>
        <dbReference type="ARBA" id="ARBA00007295"/>
    </source>
</evidence>